<name>A0A344TEU7_9BACT</name>
<evidence type="ECO:0000259" key="1">
    <source>
        <dbReference type="PROSITE" id="PS51729"/>
    </source>
</evidence>
<dbReference type="KEGG" id="run:DR864_05175"/>
<dbReference type="InterPro" id="IPR031165">
    <property type="entry name" value="GNAT_YJDJ"/>
</dbReference>
<keyword evidence="3" id="KW-1185">Reference proteome</keyword>
<dbReference type="Proteomes" id="UP000251993">
    <property type="component" value="Chromosome"/>
</dbReference>
<dbReference type="PROSITE" id="PS51729">
    <property type="entry name" value="GNAT_YJDJ"/>
    <property type="match status" value="1"/>
</dbReference>
<dbReference type="Pfam" id="PF14542">
    <property type="entry name" value="Acetyltransf_CG"/>
    <property type="match status" value="1"/>
</dbReference>
<gene>
    <name evidence="2" type="ORF">DR864_05175</name>
</gene>
<evidence type="ECO:0000313" key="2">
    <source>
        <dbReference type="EMBL" id="AXE17168.1"/>
    </source>
</evidence>
<dbReference type="GO" id="GO:0016740">
    <property type="term" value="F:transferase activity"/>
    <property type="evidence" value="ECO:0007669"/>
    <property type="project" value="UniProtKB-KW"/>
</dbReference>
<dbReference type="PANTHER" id="PTHR31435">
    <property type="entry name" value="PROTEIN NATD1"/>
    <property type="match status" value="1"/>
</dbReference>
<dbReference type="OrthoDB" id="9793389at2"/>
<dbReference type="RefSeq" id="WP_114065954.1">
    <property type="nucleotide sequence ID" value="NZ_CP030850.1"/>
</dbReference>
<keyword evidence="2" id="KW-0808">Transferase</keyword>
<feature type="domain" description="N-acetyltransferase" evidence="1">
    <location>
        <begin position="4"/>
        <end position="89"/>
    </location>
</feature>
<evidence type="ECO:0000313" key="3">
    <source>
        <dbReference type="Proteomes" id="UP000251993"/>
    </source>
</evidence>
<proteinExistence type="predicted"/>
<dbReference type="InterPro" id="IPR016181">
    <property type="entry name" value="Acyl_CoA_acyltransferase"/>
</dbReference>
<dbReference type="AlphaFoldDB" id="A0A344TEU7"/>
<dbReference type="EMBL" id="CP030850">
    <property type="protein sequence ID" value="AXE17168.1"/>
    <property type="molecule type" value="Genomic_DNA"/>
</dbReference>
<dbReference type="SUPFAM" id="SSF55729">
    <property type="entry name" value="Acyl-CoA N-acyltransferases (Nat)"/>
    <property type="match status" value="1"/>
</dbReference>
<organism evidence="2 3">
    <name type="scientific">Runella rosea</name>
    <dbReference type="NCBI Taxonomy" id="2259595"/>
    <lineage>
        <taxon>Bacteria</taxon>
        <taxon>Pseudomonadati</taxon>
        <taxon>Bacteroidota</taxon>
        <taxon>Cytophagia</taxon>
        <taxon>Cytophagales</taxon>
        <taxon>Spirosomataceae</taxon>
        <taxon>Runella</taxon>
    </lineage>
</organism>
<reference evidence="2 3" key="1">
    <citation type="submission" date="2018-07" db="EMBL/GenBank/DDBJ databases">
        <title>Genome sequencing of Runella.</title>
        <authorList>
            <person name="Baek M.-G."/>
            <person name="Yi H."/>
        </authorList>
    </citation>
    <scope>NUCLEOTIDE SEQUENCE [LARGE SCALE GENOMIC DNA]</scope>
    <source>
        <strain evidence="2 3">HYN0085</strain>
    </source>
</reference>
<dbReference type="Gene3D" id="3.40.630.30">
    <property type="match status" value="1"/>
</dbReference>
<protein>
    <submittedName>
        <fullName evidence="2">N-acetyltransferase</fullName>
    </submittedName>
</protein>
<sequence>MNIINNVERHRFEAEVDGEVAFVEYQWKQGTIYILHTFVPHVLRGRGLAAQLAVFVLNTIRQEQWPVKIYCPFFKKYIQEHPEYQDLMQP</sequence>
<accession>A0A344TEU7</accession>
<dbReference type="InterPro" id="IPR045057">
    <property type="entry name" value="Gcn5-rel_NAT"/>
</dbReference>
<dbReference type="PANTHER" id="PTHR31435:SF10">
    <property type="entry name" value="BSR4717 PROTEIN"/>
    <property type="match status" value="1"/>
</dbReference>